<evidence type="ECO:0000256" key="1">
    <source>
        <dbReference type="SAM" id="MobiDB-lite"/>
    </source>
</evidence>
<name>A0A4U0ZA48_9ALTE</name>
<feature type="compositionally biased region" description="Low complexity" evidence="1">
    <location>
        <begin position="251"/>
        <end position="261"/>
    </location>
</feature>
<accession>A0A4U0ZA48</accession>
<reference evidence="2 3" key="1">
    <citation type="submission" date="2019-04" db="EMBL/GenBank/DDBJ databases">
        <title>Alteromonas portus sp. nov., an alginate lyase-excreting marine bacterium.</title>
        <authorList>
            <person name="Huang H."/>
            <person name="Mo K."/>
            <person name="Bao S."/>
        </authorList>
    </citation>
    <scope>NUCLEOTIDE SEQUENCE [LARGE SCALE GENOMIC DNA]</scope>
    <source>
        <strain evidence="2 3">HB161718</strain>
    </source>
</reference>
<proteinExistence type="predicted"/>
<keyword evidence="3" id="KW-1185">Reference proteome</keyword>
<feature type="region of interest" description="Disordered" evidence="1">
    <location>
        <begin position="251"/>
        <end position="272"/>
    </location>
</feature>
<dbReference type="EMBL" id="SWCO01000010">
    <property type="protein sequence ID" value="TKB01494.1"/>
    <property type="molecule type" value="Genomic_DNA"/>
</dbReference>
<organism evidence="2 3">
    <name type="scientific">Alteromonas portus</name>
    <dbReference type="NCBI Taxonomy" id="2565549"/>
    <lineage>
        <taxon>Bacteria</taxon>
        <taxon>Pseudomonadati</taxon>
        <taxon>Pseudomonadota</taxon>
        <taxon>Gammaproteobacteria</taxon>
        <taxon>Alteromonadales</taxon>
        <taxon>Alteromonadaceae</taxon>
        <taxon>Alteromonas/Salinimonas group</taxon>
        <taxon>Alteromonas</taxon>
    </lineage>
</organism>
<sequence length="465" mass="53282">MSDLLQIVKGLSMQPKCVLVLGARTEAMLNWLFSLTATQVVLVEPEPAIFEKATALYSAKGKPESMLIKHGVPEFEAKQKSMRYFVSNVPGYSSVLPPNVIKSIRPALEYTEQDAAVIELQPLLQQFDISESRPCLMISQLNGAEQQCLNSQILNAFTHVVIQSSFKPIFGESKPVENFKKELAESGRDYLALAESMPPYSNFVATKKVNAKQALDYFSQRQQHREIKIALENQLNASQTDAKKVDEELQQTKQQLQAAKQQSEEKQKQLGDELRQAKEQLQTVKQQSEEKQKQLGGELQQAKEQLQIVQKQAEDSLKQLQEEMQHTNQKLLEERNQEHHWHNEHKKWAESLNREKEELVKSNEKLTNRLSESQSEKEMLAAEIEKIKQRESKLTTSVEVNAKLILKMQLDSDDLRTKYAQKTQSEKELRQLIGELHSKLQQAANFYHQLENKHPEILLGSDNID</sequence>
<evidence type="ECO:0000313" key="2">
    <source>
        <dbReference type="EMBL" id="TKB01494.1"/>
    </source>
</evidence>
<evidence type="ECO:0000313" key="3">
    <source>
        <dbReference type="Proteomes" id="UP000305471"/>
    </source>
</evidence>
<dbReference type="AlphaFoldDB" id="A0A4U0ZA48"/>
<protein>
    <submittedName>
        <fullName evidence="2">Uncharacterized protein</fullName>
    </submittedName>
</protein>
<dbReference type="OrthoDB" id="823440at2"/>
<gene>
    <name evidence="2" type="ORF">E5672_16935</name>
</gene>
<feature type="compositionally biased region" description="Basic and acidic residues" evidence="1">
    <location>
        <begin position="262"/>
        <end position="272"/>
    </location>
</feature>
<comment type="caution">
    <text evidence="2">The sequence shown here is derived from an EMBL/GenBank/DDBJ whole genome shotgun (WGS) entry which is preliminary data.</text>
</comment>
<dbReference type="Proteomes" id="UP000305471">
    <property type="component" value="Unassembled WGS sequence"/>
</dbReference>
<dbReference type="RefSeq" id="WP_136783313.1">
    <property type="nucleotide sequence ID" value="NZ_SWCO01000010.1"/>
</dbReference>